<evidence type="ECO:0000313" key="3">
    <source>
        <dbReference type="Proteomes" id="UP000000724"/>
    </source>
</evidence>
<dbReference type="Proteomes" id="UP000000724">
    <property type="component" value="Contig Pc00c22"/>
</dbReference>
<organism evidence="2 3">
    <name type="scientific">Penicillium rubens (strain ATCC 28089 / DSM 1075 / NRRL 1951 / Wisconsin 54-1255)</name>
    <name type="common">Penicillium chrysogenum</name>
    <dbReference type="NCBI Taxonomy" id="500485"/>
    <lineage>
        <taxon>Eukaryota</taxon>
        <taxon>Fungi</taxon>
        <taxon>Dikarya</taxon>
        <taxon>Ascomycota</taxon>
        <taxon>Pezizomycotina</taxon>
        <taxon>Eurotiomycetes</taxon>
        <taxon>Eurotiomycetidae</taxon>
        <taxon>Eurotiales</taxon>
        <taxon>Aspergillaceae</taxon>
        <taxon>Penicillium</taxon>
        <taxon>Penicillium chrysogenum species complex</taxon>
    </lineage>
</organism>
<feature type="region of interest" description="Disordered" evidence="1">
    <location>
        <begin position="1"/>
        <end position="56"/>
    </location>
</feature>
<accession>B6HTD1</accession>
<feature type="compositionally biased region" description="Basic and acidic residues" evidence="1">
    <location>
        <begin position="15"/>
        <end position="34"/>
    </location>
</feature>
<name>B6HTD1_PENRW</name>
<evidence type="ECO:0000256" key="1">
    <source>
        <dbReference type="SAM" id="MobiDB-lite"/>
    </source>
</evidence>
<proteinExistence type="predicted"/>
<keyword evidence="3" id="KW-1185">Reference proteome</keyword>
<protein>
    <submittedName>
        <fullName evidence="2">Uncharacterized protein</fullName>
    </submittedName>
</protein>
<dbReference type="AlphaFoldDB" id="B6HTD1"/>
<reference evidence="2 3" key="1">
    <citation type="journal article" date="2008" name="Nat. Biotechnol.">
        <title>Genome sequencing and analysis of the filamentous fungus Penicillium chrysogenum.</title>
        <authorList>
            <person name="van den Berg M.A."/>
            <person name="Albang R."/>
            <person name="Albermann K."/>
            <person name="Badger J.H."/>
            <person name="Daran J.-M."/>
            <person name="Driessen A.J.M."/>
            <person name="Garcia-Estrada C."/>
            <person name="Fedorova N.D."/>
            <person name="Harris D.M."/>
            <person name="Heijne W.H.M."/>
            <person name="Joardar V.S."/>
            <person name="Kiel J.A.K.W."/>
            <person name="Kovalchuk A."/>
            <person name="Martin J.F."/>
            <person name="Nierman W.C."/>
            <person name="Nijland J.G."/>
            <person name="Pronk J.T."/>
            <person name="Roubos J.A."/>
            <person name="van der Klei I.J."/>
            <person name="van Peij N.N.M.E."/>
            <person name="Veenhuis M."/>
            <person name="von Doehren H."/>
            <person name="Wagner C."/>
            <person name="Wortman J.R."/>
            <person name="Bovenberg R.A.L."/>
        </authorList>
    </citation>
    <scope>NUCLEOTIDE SEQUENCE [LARGE SCALE GENOMIC DNA]</scope>
    <source>
        <strain evidence="3">ATCC 28089 / DSM 1075 / NRRL 1951 / Wisconsin 54-1255</strain>
    </source>
</reference>
<dbReference type="EMBL" id="AM920437">
    <property type="protein sequence ID" value="CAP99892.1"/>
    <property type="molecule type" value="Genomic_DNA"/>
</dbReference>
<feature type="compositionally biased region" description="Polar residues" evidence="1">
    <location>
        <begin position="35"/>
        <end position="49"/>
    </location>
</feature>
<evidence type="ECO:0000313" key="2">
    <source>
        <dbReference type="EMBL" id="CAP99892.1"/>
    </source>
</evidence>
<sequence length="118" mass="13467">MGQLAQYFDTGNMKQDQKLTEKGKRSPIQDKGKSPTESSKTPCNNTSCNPADRHSQNRYFTGTVRANRRTRSDCRNDLSPCLRASLKKYSPEKGLISKTRRKLRFLTRLYMAPAEVAH</sequence>
<gene>
    <name evidence="2" type="ORF">Pc22g26040</name>
    <name evidence="2" type="ORF">PCH_Pc22g26040</name>
</gene>
<dbReference type="HOGENOM" id="CLU_2073944_0_0_1"/>
<dbReference type="VEuPathDB" id="FungiDB:PCH_Pc22g26040"/>